<accession>A0A1W2EIJ2</accession>
<dbReference type="OrthoDB" id="5191874at2"/>
<dbReference type="Proteomes" id="UP000192738">
    <property type="component" value="Unassembled WGS sequence"/>
</dbReference>
<evidence type="ECO:0008006" key="3">
    <source>
        <dbReference type="Google" id="ProtNLM"/>
    </source>
</evidence>
<protein>
    <recommendedName>
        <fullName evidence="3">Restriction endonuclease</fullName>
    </recommendedName>
</protein>
<sequence>MTSPNIYQQAVRDIYEAIAGEAAVKTIKAQYNAIIEGKTSTHEADLYWEFTDGDITYKAVIQAKEQVGLGELFTFLRTVRDIPGQVMGVIVTQPVYQKDIKDMAANAGIILYELIAPVVQDIWEPVISNIQINVDKSWVKAAKEKVGLGDEPVQMNANPKYTFIYDERGNCLDSVQGVFDSYSRRRAAAGTGLQTVVHTFAVPVFLQTNHELVPLIKLDNITFDLEFVNVNQMPGEDMLASILNNILRYFGH</sequence>
<dbReference type="STRING" id="112901.SAMN04488500_12467"/>
<gene>
    <name evidence="1" type="ORF">SAMN04488500_12467</name>
</gene>
<evidence type="ECO:0000313" key="2">
    <source>
        <dbReference type="Proteomes" id="UP000192738"/>
    </source>
</evidence>
<evidence type="ECO:0000313" key="1">
    <source>
        <dbReference type="EMBL" id="SMD09292.1"/>
    </source>
</evidence>
<reference evidence="1 2" key="1">
    <citation type="submission" date="2017-04" db="EMBL/GenBank/DDBJ databases">
        <authorList>
            <person name="Afonso C.L."/>
            <person name="Miller P.J."/>
            <person name="Scott M.A."/>
            <person name="Spackman E."/>
            <person name="Goraichik I."/>
            <person name="Dimitrov K.M."/>
            <person name="Suarez D.L."/>
            <person name="Swayne D.E."/>
        </authorList>
    </citation>
    <scope>NUCLEOTIDE SEQUENCE [LARGE SCALE GENOMIC DNA]</scope>
    <source>
        <strain evidence="1 2">DSM 5090</strain>
    </source>
</reference>
<dbReference type="EMBL" id="FWXI01000024">
    <property type="protein sequence ID" value="SMD09292.1"/>
    <property type="molecule type" value="Genomic_DNA"/>
</dbReference>
<name>A0A1W2EIJ2_9FIRM</name>
<dbReference type="AlphaFoldDB" id="A0A1W2EIJ2"/>
<proteinExistence type="predicted"/>
<organism evidence="1 2">
    <name type="scientific">Sporomusa malonica</name>
    <dbReference type="NCBI Taxonomy" id="112901"/>
    <lineage>
        <taxon>Bacteria</taxon>
        <taxon>Bacillati</taxon>
        <taxon>Bacillota</taxon>
        <taxon>Negativicutes</taxon>
        <taxon>Selenomonadales</taxon>
        <taxon>Sporomusaceae</taxon>
        <taxon>Sporomusa</taxon>
    </lineage>
</organism>
<dbReference type="RefSeq" id="WP_084577887.1">
    <property type="nucleotide sequence ID" value="NZ_CP155572.1"/>
</dbReference>
<keyword evidence="2" id="KW-1185">Reference proteome</keyword>